<accession>S7PL65</accession>
<name>S7PL65_MYOBR</name>
<keyword evidence="4" id="KW-1185">Reference proteome</keyword>
<dbReference type="Proteomes" id="UP000052978">
    <property type="component" value="Unassembled WGS sequence"/>
</dbReference>
<feature type="compositionally biased region" description="Polar residues" evidence="2">
    <location>
        <begin position="196"/>
        <end position="207"/>
    </location>
</feature>
<gene>
    <name evidence="3" type="ORF">D623_10029232</name>
</gene>
<dbReference type="AlphaFoldDB" id="S7PL65"/>
<dbReference type="EMBL" id="KE162561">
    <property type="protein sequence ID" value="EPQ08847.1"/>
    <property type="molecule type" value="Genomic_DNA"/>
</dbReference>
<protein>
    <submittedName>
        <fullName evidence="3">F-box only protein 46</fullName>
    </submittedName>
</protein>
<reference evidence="3 4" key="1">
    <citation type="journal article" date="2013" name="Nat. Commun.">
        <title>Genome analysis reveals insights into physiology and longevity of the Brandt's bat Myotis brandtii.</title>
        <authorList>
            <person name="Seim I."/>
            <person name="Fang X."/>
            <person name="Xiong Z."/>
            <person name="Lobanov A.V."/>
            <person name="Huang Z."/>
            <person name="Ma S."/>
            <person name="Feng Y."/>
            <person name="Turanov A.A."/>
            <person name="Zhu Y."/>
            <person name="Lenz T.L."/>
            <person name="Gerashchenko M.V."/>
            <person name="Fan D."/>
            <person name="Hee Yim S."/>
            <person name="Yao X."/>
            <person name="Jordan D."/>
            <person name="Xiong Y."/>
            <person name="Ma Y."/>
            <person name="Lyapunov A.N."/>
            <person name="Chen G."/>
            <person name="Kulakova O.I."/>
            <person name="Sun Y."/>
            <person name="Lee S.G."/>
            <person name="Bronson R.T."/>
            <person name="Moskalev A.A."/>
            <person name="Sunyaev S.R."/>
            <person name="Zhang G."/>
            <person name="Krogh A."/>
            <person name="Wang J."/>
            <person name="Gladyshev V.N."/>
        </authorList>
    </citation>
    <scope>NUCLEOTIDE SEQUENCE [LARGE SCALE GENOMIC DNA]</scope>
</reference>
<feature type="region of interest" description="Disordered" evidence="2">
    <location>
        <begin position="172"/>
        <end position="211"/>
    </location>
</feature>
<dbReference type="PANTHER" id="PTHR16271:SF10">
    <property type="entry name" value="F-BOX ONLY PROTEIN 46"/>
    <property type="match status" value="1"/>
</dbReference>
<keyword evidence="1" id="KW-0833">Ubl conjugation pathway</keyword>
<evidence type="ECO:0000313" key="4">
    <source>
        <dbReference type="Proteomes" id="UP000052978"/>
    </source>
</evidence>
<evidence type="ECO:0000256" key="1">
    <source>
        <dbReference type="ARBA" id="ARBA00022786"/>
    </source>
</evidence>
<proteinExistence type="predicted"/>
<evidence type="ECO:0000256" key="2">
    <source>
        <dbReference type="SAM" id="MobiDB-lite"/>
    </source>
</evidence>
<dbReference type="PANTHER" id="PTHR16271">
    <property type="entry name" value="F-BOX ONLY PROTEIN 34/46 FAMILY MEMBER"/>
    <property type="match status" value="1"/>
</dbReference>
<dbReference type="InterPro" id="IPR039594">
    <property type="entry name" value="FBXO34/46"/>
</dbReference>
<evidence type="ECO:0000313" key="3">
    <source>
        <dbReference type="EMBL" id="EPQ08847.1"/>
    </source>
</evidence>
<organism evidence="3 4">
    <name type="scientific">Myotis brandtii</name>
    <name type="common">Brandt's bat</name>
    <dbReference type="NCBI Taxonomy" id="109478"/>
    <lineage>
        <taxon>Eukaryota</taxon>
        <taxon>Metazoa</taxon>
        <taxon>Chordata</taxon>
        <taxon>Craniata</taxon>
        <taxon>Vertebrata</taxon>
        <taxon>Euteleostomi</taxon>
        <taxon>Mammalia</taxon>
        <taxon>Eutheria</taxon>
        <taxon>Laurasiatheria</taxon>
        <taxon>Chiroptera</taxon>
        <taxon>Yangochiroptera</taxon>
        <taxon>Vespertilionidae</taxon>
        <taxon>Myotis</taxon>
    </lineage>
</organism>
<feature type="region of interest" description="Disordered" evidence="2">
    <location>
        <begin position="55"/>
        <end position="90"/>
    </location>
</feature>
<sequence length="239" mass="25515">MDAPSSQPAPLLSAAAAGAEGRVLLETRYVIKPGNTKEKVAFFVAHQCGGGSRASSMKVKGHWGSDSSKAKQRRRCLEPTKAPPDLGASRGPLLLRGPQLRPVRLWTCSLWLRWWPWWKRGLPWPCRTSHTRHPSACGLCVGRGGWFCQGAGVWWQDCSRVAGAVAHFAAQQNNPPAKASARRRGLGQAPGRDASPSVSPMAQSPVHQTAACPTGVGPAGCAFPRAAQDPGPSQGQDYL</sequence>